<reference evidence="1" key="1">
    <citation type="submission" date="2014-11" db="EMBL/GenBank/DDBJ databases">
        <authorList>
            <person name="Amaro Gonzalez C."/>
        </authorList>
    </citation>
    <scope>NUCLEOTIDE SEQUENCE</scope>
</reference>
<reference evidence="1" key="2">
    <citation type="journal article" date="2015" name="Fish Shellfish Immunol.">
        <title>Early steps in the European eel (Anguilla anguilla)-Vibrio vulnificus interaction in the gills: Role of the RtxA13 toxin.</title>
        <authorList>
            <person name="Callol A."/>
            <person name="Pajuelo D."/>
            <person name="Ebbesson L."/>
            <person name="Teles M."/>
            <person name="MacKenzie S."/>
            <person name="Amaro C."/>
        </authorList>
    </citation>
    <scope>NUCLEOTIDE SEQUENCE</scope>
</reference>
<dbReference type="AlphaFoldDB" id="A0A0E9QCH9"/>
<sequence length="54" mass="6663">MKRTQRDQREAIVYCLLFGFQRQRYSVRRRVARKSTVTRCKYQTLNSYHHTGHM</sequence>
<name>A0A0E9QCH9_ANGAN</name>
<accession>A0A0E9QCH9</accession>
<evidence type="ECO:0000313" key="1">
    <source>
        <dbReference type="EMBL" id="JAH14025.1"/>
    </source>
</evidence>
<organism evidence="1">
    <name type="scientific">Anguilla anguilla</name>
    <name type="common">European freshwater eel</name>
    <name type="synonym">Muraena anguilla</name>
    <dbReference type="NCBI Taxonomy" id="7936"/>
    <lineage>
        <taxon>Eukaryota</taxon>
        <taxon>Metazoa</taxon>
        <taxon>Chordata</taxon>
        <taxon>Craniata</taxon>
        <taxon>Vertebrata</taxon>
        <taxon>Euteleostomi</taxon>
        <taxon>Actinopterygii</taxon>
        <taxon>Neopterygii</taxon>
        <taxon>Teleostei</taxon>
        <taxon>Anguilliformes</taxon>
        <taxon>Anguillidae</taxon>
        <taxon>Anguilla</taxon>
    </lineage>
</organism>
<protein>
    <submittedName>
        <fullName evidence="1">Uncharacterized protein</fullName>
    </submittedName>
</protein>
<proteinExistence type="predicted"/>
<dbReference type="EMBL" id="GBXM01094552">
    <property type="protein sequence ID" value="JAH14025.1"/>
    <property type="molecule type" value="Transcribed_RNA"/>
</dbReference>